<dbReference type="EMBL" id="JACMSC010000019">
    <property type="protein sequence ID" value="KAG6473383.1"/>
    <property type="molecule type" value="Genomic_DNA"/>
</dbReference>
<keyword evidence="2" id="KW-0963">Cytoplasm</keyword>
<evidence type="ECO:0000256" key="2">
    <source>
        <dbReference type="ARBA" id="ARBA00022490"/>
    </source>
</evidence>
<dbReference type="GO" id="GO:0009691">
    <property type="term" value="P:cytokinin biosynthetic process"/>
    <property type="evidence" value="ECO:0007669"/>
    <property type="project" value="UniProtKB-KW"/>
</dbReference>
<name>A0A8J5BJN1_ZINOF</name>
<evidence type="ECO:0000313" key="8">
    <source>
        <dbReference type="EMBL" id="KAG6473383.1"/>
    </source>
</evidence>
<dbReference type="Proteomes" id="UP000734854">
    <property type="component" value="Unassembled WGS sequence"/>
</dbReference>
<evidence type="ECO:0000256" key="7">
    <source>
        <dbReference type="SAM" id="MobiDB-lite"/>
    </source>
</evidence>
<keyword evidence="3" id="KW-0203">Cytokinin biosynthesis</keyword>
<dbReference type="PANTHER" id="PTHR33347">
    <property type="entry name" value="OSJNBA0091C07.3 PROTEIN"/>
    <property type="match status" value="1"/>
</dbReference>
<protein>
    <submittedName>
        <fullName evidence="8">Uncharacterized protein</fullName>
    </submittedName>
</protein>
<proteinExistence type="inferred from homology"/>
<keyword evidence="4" id="KW-0932">Cytokinin signaling pathway</keyword>
<comment type="subcellular location">
    <subcellularLocation>
        <location evidence="1">Cytoplasm</location>
    </subcellularLocation>
</comment>
<comment type="similarity">
    <text evidence="6">Belongs to the SOFL plant protein family.</text>
</comment>
<evidence type="ECO:0000313" key="9">
    <source>
        <dbReference type="Proteomes" id="UP000734854"/>
    </source>
</evidence>
<dbReference type="GO" id="GO:0009736">
    <property type="term" value="P:cytokinin-activated signaling pathway"/>
    <property type="evidence" value="ECO:0007669"/>
    <property type="project" value="UniProtKB-KW"/>
</dbReference>
<comment type="caution">
    <text evidence="8">The sequence shown here is derived from an EMBL/GenBank/DDBJ whole genome shotgun (WGS) entry which is preliminary data.</text>
</comment>
<evidence type="ECO:0000256" key="5">
    <source>
        <dbReference type="ARBA" id="ARBA00023242"/>
    </source>
</evidence>
<dbReference type="PANTHER" id="PTHR33347:SF1">
    <property type="entry name" value="PROTEIN SOB FIVE-LIKE 5"/>
    <property type="match status" value="1"/>
</dbReference>
<dbReference type="AlphaFoldDB" id="A0A8J5BJN1"/>
<feature type="region of interest" description="Disordered" evidence="7">
    <location>
        <begin position="40"/>
        <end position="63"/>
    </location>
</feature>
<organism evidence="8 9">
    <name type="scientific">Zingiber officinale</name>
    <name type="common">Ginger</name>
    <name type="synonym">Amomum zingiber</name>
    <dbReference type="NCBI Taxonomy" id="94328"/>
    <lineage>
        <taxon>Eukaryota</taxon>
        <taxon>Viridiplantae</taxon>
        <taxon>Streptophyta</taxon>
        <taxon>Embryophyta</taxon>
        <taxon>Tracheophyta</taxon>
        <taxon>Spermatophyta</taxon>
        <taxon>Magnoliopsida</taxon>
        <taxon>Liliopsida</taxon>
        <taxon>Zingiberales</taxon>
        <taxon>Zingiberaceae</taxon>
        <taxon>Zingiber</taxon>
    </lineage>
</organism>
<gene>
    <name evidence="8" type="ORF">ZIOFF_067298</name>
</gene>
<evidence type="ECO:0000256" key="3">
    <source>
        <dbReference type="ARBA" id="ARBA00022712"/>
    </source>
</evidence>
<evidence type="ECO:0000256" key="6">
    <source>
        <dbReference type="ARBA" id="ARBA00024199"/>
    </source>
</evidence>
<evidence type="ECO:0000256" key="4">
    <source>
        <dbReference type="ARBA" id="ARBA00022864"/>
    </source>
</evidence>
<feature type="region of interest" description="Disordered" evidence="7">
    <location>
        <begin position="171"/>
        <end position="192"/>
    </location>
</feature>
<reference evidence="8 9" key="1">
    <citation type="submission" date="2020-08" db="EMBL/GenBank/DDBJ databases">
        <title>Plant Genome Project.</title>
        <authorList>
            <person name="Zhang R.-G."/>
        </authorList>
    </citation>
    <scope>NUCLEOTIDE SEQUENCE [LARGE SCALE GENOMIC DNA]</scope>
    <source>
        <tissue evidence="8">Rhizome</tissue>
    </source>
</reference>
<keyword evidence="9" id="KW-1185">Reference proteome</keyword>
<sequence>MLGEELDVSSECSSGCQSGWTAYLDHSSCGSSLSLEYKKGDDSLEEVEEEDLSMVSDASSGPPHFLEQDELSLRCINSRTCLEGNGLAKCGSAKKRRVEPEQQCQEHYSSLLDDTASSPLLGQPKAILAGEDSSSCMKTPMEGDLEFSGGFSATHFKSNIEQRNNTTEKQMGFLQSTSLVKPIPARPVKRFP</sequence>
<feature type="compositionally biased region" description="Acidic residues" evidence="7">
    <location>
        <begin position="43"/>
        <end position="52"/>
    </location>
</feature>
<evidence type="ECO:0000256" key="1">
    <source>
        <dbReference type="ARBA" id="ARBA00004496"/>
    </source>
</evidence>
<keyword evidence="5" id="KW-0539">Nucleus</keyword>
<accession>A0A8J5BJN1</accession>
<dbReference type="GO" id="GO:0005737">
    <property type="term" value="C:cytoplasm"/>
    <property type="evidence" value="ECO:0007669"/>
    <property type="project" value="UniProtKB-SubCell"/>
</dbReference>
<dbReference type="InterPro" id="IPR044670">
    <property type="entry name" value="SOFL"/>
</dbReference>